<evidence type="ECO:0000313" key="1">
    <source>
        <dbReference type="EMBL" id="GAA5497268.1"/>
    </source>
</evidence>
<comment type="caution">
    <text evidence="1">The sequence shown here is derived from an EMBL/GenBank/DDBJ whole genome shotgun (WGS) entry which is preliminary data.</text>
</comment>
<reference evidence="1 2" key="1">
    <citation type="submission" date="2024-02" db="EMBL/GenBank/DDBJ databases">
        <title>Rubritalea halochordaticola NBRC 107102.</title>
        <authorList>
            <person name="Ichikawa N."/>
            <person name="Katano-Makiyama Y."/>
            <person name="Hidaka K."/>
        </authorList>
    </citation>
    <scope>NUCLEOTIDE SEQUENCE [LARGE SCALE GENOMIC DNA]</scope>
    <source>
        <strain evidence="1 2">NBRC 107102</strain>
    </source>
</reference>
<dbReference type="Proteomes" id="UP001424741">
    <property type="component" value="Unassembled WGS sequence"/>
</dbReference>
<proteinExistence type="predicted"/>
<name>A0ABP9V3M4_9BACT</name>
<keyword evidence="2" id="KW-1185">Reference proteome</keyword>
<dbReference type="RefSeq" id="WP_346189798.1">
    <property type="nucleotide sequence ID" value="NZ_BAABRL010000013.1"/>
</dbReference>
<protein>
    <submittedName>
        <fullName evidence="1">Uncharacterized protein</fullName>
    </submittedName>
</protein>
<dbReference type="EMBL" id="BAABRL010000013">
    <property type="protein sequence ID" value="GAA5497268.1"/>
    <property type="molecule type" value="Genomic_DNA"/>
</dbReference>
<organism evidence="1 2">
    <name type="scientific">Rubritalea halochordaticola</name>
    <dbReference type="NCBI Taxonomy" id="714537"/>
    <lineage>
        <taxon>Bacteria</taxon>
        <taxon>Pseudomonadati</taxon>
        <taxon>Verrucomicrobiota</taxon>
        <taxon>Verrucomicrobiia</taxon>
        <taxon>Verrucomicrobiales</taxon>
        <taxon>Rubritaleaceae</taxon>
        <taxon>Rubritalea</taxon>
    </lineage>
</organism>
<accession>A0ABP9V3M4</accession>
<evidence type="ECO:0000313" key="2">
    <source>
        <dbReference type="Proteomes" id="UP001424741"/>
    </source>
</evidence>
<sequence length="193" mass="22285">MNKLYKIYIVAVLSLTCIYESKADIKLKHCQFEKGDIDELVESISKSFKNSNLDIPIVKRYSPNVLGGVEFDFRDIPLQEFISHVNKVVKYKMLVLDEDEGLLVFPMPEPNEDVVEKDFIVSATLFLKFEGDSQLLTKFLSEEGVKFREEFHDKLSDFMPVQNGQYKVKVRSSVGELQVIDSLLILLERKLKK</sequence>
<gene>
    <name evidence="1" type="ORF">Rhal01_03461</name>
</gene>